<proteinExistence type="predicted"/>
<name>A0A7J0HBF2_9ERIC</name>
<evidence type="ECO:0000313" key="2">
    <source>
        <dbReference type="EMBL" id="GFZ20094.1"/>
    </source>
</evidence>
<sequence length="93" mass="9922">MEPGDLTRFYKPILPCNRWHFLIRLSKPKESRTSKPTEGAPSERNDDKGGDGKEGYKPPQGGSVGRSDGGGGKSDGGSSNEKKSRGVGHCCMA</sequence>
<dbReference type="AlphaFoldDB" id="A0A7J0HBF2"/>
<comment type="caution">
    <text evidence="2">The sequence shown here is derived from an EMBL/GenBank/DDBJ whole genome shotgun (WGS) entry which is preliminary data.</text>
</comment>
<protein>
    <submittedName>
        <fullName evidence="2">Uncharacterized protein</fullName>
    </submittedName>
</protein>
<organism evidence="2 3">
    <name type="scientific">Actinidia rufa</name>
    <dbReference type="NCBI Taxonomy" id="165716"/>
    <lineage>
        <taxon>Eukaryota</taxon>
        <taxon>Viridiplantae</taxon>
        <taxon>Streptophyta</taxon>
        <taxon>Embryophyta</taxon>
        <taxon>Tracheophyta</taxon>
        <taxon>Spermatophyta</taxon>
        <taxon>Magnoliopsida</taxon>
        <taxon>eudicotyledons</taxon>
        <taxon>Gunneridae</taxon>
        <taxon>Pentapetalae</taxon>
        <taxon>asterids</taxon>
        <taxon>Ericales</taxon>
        <taxon>Actinidiaceae</taxon>
        <taxon>Actinidia</taxon>
    </lineage>
</organism>
<feature type="compositionally biased region" description="Gly residues" evidence="1">
    <location>
        <begin position="62"/>
        <end position="75"/>
    </location>
</feature>
<evidence type="ECO:0000256" key="1">
    <source>
        <dbReference type="SAM" id="MobiDB-lite"/>
    </source>
</evidence>
<dbReference type="Proteomes" id="UP000585474">
    <property type="component" value="Unassembled WGS sequence"/>
</dbReference>
<feature type="region of interest" description="Disordered" evidence="1">
    <location>
        <begin position="23"/>
        <end position="93"/>
    </location>
</feature>
<accession>A0A7J0HBF2</accession>
<keyword evidence="3" id="KW-1185">Reference proteome</keyword>
<reference evidence="2 3" key="1">
    <citation type="submission" date="2019-07" db="EMBL/GenBank/DDBJ databases">
        <title>De Novo Assembly of kiwifruit Actinidia rufa.</title>
        <authorList>
            <person name="Sugita-Konishi S."/>
            <person name="Sato K."/>
            <person name="Mori E."/>
            <person name="Abe Y."/>
            <person name="Kisaki G."/>
            <person name="Hamano K."/>
            <person name="Suezawa K."/>
            <person name="Otani M."/>
            <person name="Fukuda T."/>
            <person name="Manabe T."/>
            <person name="Gomi K."/>
            <person name="Tabuchi M."/>
            <person name="Akimitsu K."/>
            <person name="Kataoka I."/>
        </authorList>
    </citation>
    <scope>NUCLEOTIDE SEQUENCE [LARGE SCALE GENOMIC DNA]</scope>
    <source>
        <strain evidence="3">cv. Fuchu</strain>
    </source>
</reference>
<evidence type="ECO:0000313" key="3">
    <source>
        <dbReference type="Proteomes" id="UP000585474"/>
    </source>
</evidence>
<dbReference type="EMBL" id="BJWL01000028">
    <property type="protein sequence ID" value="GFZ20094.1"/>
    <property type="molecule type" value="Genomic_DNA"/>
</dbReference>
<feature type="compositionally biased region" description="Basic and acidic residues" evidence="1">
    <location>
        <begin position="27"/>
        <end position="56"/>
    </location>
</feature>
<gene>
    <name evidence="2" type="ORF">Acr_28g0007990</name>
</gene>